<accession>A0A1L1PJK6</accession>
<reference evidence="2" key="2">
    <citation type="submission" date="2014-11" db="EMBL/GenBank/DDBJ databases">
        <title>Draft genome sequence of Hydrogenophaga intermedia S1.</title>
        <authorList>
            <person name="Gan H.M."/>
            <person name="Chew T.H."/>
            <person name="Stolz A."/>
        </authorList>
    </citation>
    <scope>NUCLEOTIDE SEQUENCE [LARGE SCALE GENOMIC DNA]</scope>
    <source>
        <strain evidence="2">S1</strain>
    </source>
</reference>
<protein>
    <recommendedName>
        <fullName evidence="3">DUF2917 domain-containing protein</fullName>
    </recommendedName>
</protein>
<dbReference type="EMBL" id="CCAE010000003">
    <property type="protein sequence ID" value="CDN86236.1"/>
    <property type="molecule type" value="Genomic_DNA"/>
</dbReference>
<reference evidence="2" key="1">
    <citation type="submission" date="2014-02" db="EMBL/GenBank/DDBJ databases">
        <authorList>
            <person name="Gan H."/>
        </authorList>
    </citation>
    <scope>NUCLEOTIDE SEQUENCE [LARGE SCALE GENOMIC DNA]</scope>
    <source>
        <strain evidence="2">S1</strain>
    </source>
</reference>
<evidence type="ECO:0008006" key="3">
    <source>
        <dbReference type="Google" id="ProtNLM"/>
    </source>
</evidence>
<sequence>METRSDSASTSSRRGFVVGAHRAISLRPAEDSRLIVTTGRAWVTLNLPHQPDGLGDHVLGTGESLFVPAGAHLVMEPWIRGEALRFDWSVIPQAEASPQRFSREVVAPSRELATALGQAMLAFGRLLRGVLGYTEFLVAGRGRVLSRFESNPP</sequence>
<dbReference type="RefSeq" id="WP_009516732.1">
    <property type="nucleotide sequence ID" value="NZ_CCAE010000003.1"/>
</dbReference>
<name>A0A1L1PJK6_HYDIT</name>
<organism evidence="1 2">
    <name type="scientific">Hydrogenophaga intermedia</name>
    <dbReference type="NCBI Taxonomy" id="65786"/>
    <lineage>
        <taxon>Bacteria</taxon>
        <taxon>Pseudomonadati</taxon>
        <taxon>Pseudomonadota</taxon>
        <taxon>Betaproteobacteria</taxon>
        <taxon>Burkholderiales</taxon>
        <taxon>Comamonadaceae</taxon>
        <taxon>Hydrogenophaga</taxon>
    </lineage>
</organism>
<gene>
    <name evidence="1" type="ORF">BN948_00637</name>
</gene>
<dbReference type="Proteomes" id="UP000028878">
    <property type="component" value="Unassembled WGS sequence"/>
</dbReference>
<keyword evidence="2" id="KW-1185">Reference proteome</keyword>
<dbReference type="InterPro" id="IPR021317">
    <property type="entry name" value="DUF2917"/>
</dbReference>
<evidence type="ECO:0000313" key="1">
    <source>
        <dbReference type="EMBL" id="CDN86236.1"/>
    </source>
</evidence>
<dbReference type="AlphaFoldDB" id="A0A1L1PJK6"/>
<proteinExistence type="predicted"/>
<dbReference type="Pfam" id="PF11142">
    <property type="entry name" value="DUF2917"/>
    <property type="match status" value="1"/>
</dbReference>
<evidence type="ECO:0000313" key="2">
    <source>
        <dbReference type="Proteomes" id="UP000028878"/>
    </source>
</evidence>